<dbReference type="SMART" id="SM00861">
    <property type="entry name" value="Transket_pyr"/>
    <property type="match status" value="1"/>
</dbReference>
<dbReference type="CDD" id="cd07033">
    <property type="entry name" value="TPP_PYR_DXS_TK_like"/>
    <property type="match status" value="1"/>
</dbReference>
<evidence type="ECO:0000256" key="1">
    <source>
        <dbReference type="ARBA" id="ARBA00001964"/>
    </source>
</evidence>
<dbReference type="Pfam" id="PF02779">
    <property type="entry name" value="Transket_pyr"/>
    <property type="match status" value="1"/>
</dbReference>
<evidence type="ECO:0000313" key="6">
    <source>
        <dbReference type="Proteomes" id="UP000014155"/>
    </source>
</evidence>
<dbReference type="SUPFAM" id="SSF52922">
    <property type="entry name" value="TK C-terminal domain-like"/>
    <property type="match status" value="1"/>
</dbReference>
<gene>
    <name evidence="5" type="ORF">CTER_4973</name>
</gene>
<comment type="cofactor">
    <cofactor evidence="1">
        <name>thiamine diphosphate</name>
        <dbReference type="ChEBI" id="CHEBI:58937"/>
    </cofactor>
</comment>
<protein>
    <submittedName>
        <fullName evidence="5">Transketolase, C-terminal subunit</fullName>
        <ecNumber evidence="5">2.2.1.1</ecNumber>
    </submittedName>
</protein>
<dbReference type="InterPro" id="IPR005475">
    <property type="entry name" value="Transketolase-like_Pyr-bd"/>
</dbReference>
<dbReference type="STRING" id="1195236.CTER_4973"/>
<dbReference type="Proteomes" id="UP000014155">
    <property type="component" value="Unassembled WGS sequence"/>
</dbReference>
<comment type="caution">
    <text evidence="5">The sequence shown here is derived from an EMBL/GenBank/DDBJ whole genome shotgun (WGS) entry which is preliminary data.</text>
</comment>
<proteinExistence type="inferred from homology"/>
<dbReference type="AlphaFoldDB" id="S0FJW1"/>
<evidence type="ECO:0000259" key="4">
    <source>
        <dbReference type="SMART" id="SM00861"/>
    </source>
</evidence>
<dbReference type="PANTHER" id="PTHR43825:SF1">
    <property type="entry name" value="TRANSKETOLASE-LIKE PYRIMIDINE-BINDING DOMAIN-CONTAINING PROTEIN"/>
    <property type="match status" value="1"/>
</dbReference>
<organism evidence="5 6">
    <name type="scientific">Ruminiclostridium cellobioparum subsp. termitidis CT1112</name>
    <dbReference type="NCBI Taxonomy" id="1195236"/>
    <lineage>
        <taxon>Bacteria</taxon>
        <taxon>Bacillati</taxon>
        <taxon>Bacillota</taxon>
        <taxon>Clostridia</taxon>
        <taxon>Eubacteriales</taxon>
        <taxon>Oscillospiraceae</taxon>
        <taxon>Ruminiclostridium</taxon>
    </lineage>
</organism>
<dbReference type="InterPro" id="IPR051157">
    <property type="entry name" value="PDH/Transketolase"/>
</dbReference>
<dbReference type="InterPro" id="IPR033248">
    <property type="entry name" value="Transketolase_C"/>
</dbReference>
<keyword evidence="3" id="KW-0786">Thiamine pyrophosphate</keyword>
<dbReference type="Pfam" id="PF02780">
    <property type="entry name" value="Transketolase_C"/>
    <property type="match status" value="1"/>
</dbReference>
<dbReference type="InterPro" id="IPR029061">
    <property type="entry name" value="THDP-binding"/>
</dbReference>
<dbReference type="RefSeq" id="WP_004630450.1">
    <property type="nucleotide sequence ID" value="NZ_AORV01000066.1"/>
</dbReference>
<dbReference type="GO" id="GO:0004802">
    <property type="term" value="F:transketolase activity"/>
    <property type="evidence" value="ECO:0007669"/>
    <property type="project" value="UniProtKB-EC"/>
</dbReference>
<keyword evidence="5" id="KW-0808">Transferase</keyword>
<evidence type="ECO:0000256" key="2">
    <source>
        <dbReference type="ARBA" id="ARBA00007131"/>
    </source>
</evidence>
<dbReference type="Gene3D" id="3.40.50.920">
    <property type="match status" value="1"/>
</dbReference>
<keyword evidence="6" id="KW-1185">Reference proteome</keyword>
<evidence type="ECO:0000313" key="5">
    <source>
        <dbReference type="EMBL" id="EMS69409.1"/>
    </source>
</evidence>
<reference evidence="5 6" key="1">
    <citation type="journal article" date="2013" name="Genome Announc.">
        <title>Draft Genome Sequence of the Cellulolytic, Mesophilic, Anaerobic Bacterium Clostridium termitidis Strain CT1112 (DSM 5398).</title>
        <authorList>
            <person name="Lal S."/>
            <person name="Ramachandran U."/>
            <person name="Zhang X."/>
            <person name="Munir R."/>
            <person name="Sparling R."/>
            <person name="Levin D.B."/>
        </authorList>
    </citation>
    <scope>NUCLEOTIDE SEQUENCE [LARGE SCALE GENOMIC DNA]</scope>
    <source>
        <strain evidence="5 6">CT1112</strain>
    </source>
</reference>
<dbReference type="FunFam" id="3.40.50.970:FF:000129">
    <property type="entry name" value="Transketolase"/>
    <property type="match status" value="1"/>
</dbReference>
<dbReference type="Gene3D" id="3.40.50.970">
    <property type="match status" value="1"/>
</dbReference>
<dbReference type="InterPro" id="IPR009014">
    <property type="entry name" value="Transketo_C/PFOR_II"/>
</dbReference>
<dbReference type="EMBL" id="AORV01000066">
    <property type="protein sequence ID" value="EMS69409.1"/>
    <property type="molecule type" value="Genomic_DNA"/>
</dbReference>
<dbReference type="EC" id="2.2.1.1" evidence="5"/>
<name>S0FJW1_RUMCE</name>
<accession>S0FJW1</accession>
<comment type="similarity">
    <text evidence="2">Belongs to the transketolase family.</text>
</comment>
<dbReference type="PATRIC" id="fig|1195236.3.peg.5166"/>
<dbReference type="eggNOG" id="COG3958">
    <property type="taxonomic scope" value="Bacteria"/>
</dbReference>
<evidence type="ECO:0000256" key="3">
    <source>
        <dbReference type="ARBA" id="ARBA00023052"/>
    </source>
</evidence>
<dbReference type="SUPFAM" id="SSF52518">
    <property type="entry name" value="Thiamin diphosphate-binding fold (THDP-binding)"/>
    <property type="match status" value="1"/>
</dbReference>
<sequence>MLKYETMQEYSEALLYQGETNQRIVVVDCDLGEPSGTKSFRERFPHRYINVGIAEQNAVGVAAGLASEGFIPLVHSFSMFASLRTCEQIRNSLCYTNMNVKVVGTRAGISNSYLGATHHAIEDIAVMSSIPNMVVVSPCDGKEVRNALKASIEYDGPVYLRINKTNTENISKNDFMLGKASVIREGRDLTLIGTGDQVINCVKAADTLMGYGLSVRVVNMSTIKPVDEQIIVESAKRTGAVVVAETGNMLNGLGAQVCRVVCRERPVPVRIVGINDSFTETGSYYELMHKYRIDENSIVKAALESVNFKVPITAGLLDEFKDDIA</sequence>
<dbReference type="PANTHER" id="PTHR43825">
    <property type="entry name" value="PYRUVATE DEHYDROGENASE E1 COMPONENT"/>
    <property type="match status" value="1"/>
</dbReference>
<feature type="domain" description="Transketolase-like pyrimidine-binding" evidence="4">
    <location>
        <begin position="4"/>
        <end position="170"/>
    </location>
</feature>